<name>A0A8T0F3Q2_ARGBR</name>
<comment type="caution">
    <text evidence="1">The sequence shown here is derived from an EMBL/GenBank/DDBJ whole genome shotgun (WGS) entry which is preliminary data.</text>
</comment>
<keyword evidence="2" id="KW-1185">Reference proteome</keyword>
<gene>
    <name evidence="1" type="ORF">HNY73_011319</name>
</gene>
<protein>
    <submittedName>
        <fullName evidence="1">Uncharacterized protein</fullName>
    </submittedName>
</protein>
<accession>A0A8T0F3Q2</accession>
<evidence type="ECO:0000313" key="2">
    <source>
        <dbReference type="Proteomes" id="UP000807504"/>
    </source>
</evidence>
<reference evidence="1" key="2">
    <citation type="submission" date="2020-06" db="EMBL/GenBank/DDBJ databases">
        <authorList>
            <person name="Sheffer M."/>
        </authorList>
    </citation>
    <scope>NUCLEOTIDE SEQUENCE</scope>
</reference>
<reference evidence="1" key="1">
    <citation type="journal article" date="2020" name="bioRxiv">
        <title>Chromosome-level reference genome of the European wasp spider Argiope bruennichi: a resource for studies on range expansion and evolutionary adaptation.</title>
        <authorList>
            <person name="Sheffer M.M."/>
            <person name="Hoppe A."/>
            <person name="Krehenwinkel H."/>
            <person name="Uhl G."/>
            <person name="Kuss A.W."/>
            <person name="Jensen L."/>
            <person name="Jensen C."/>
            <person name="Gillespie R.G."/>
            <person name="Hoff K.J."/>
            <person name="Prost S."/>
        </authorList>
    </citation>
    <scope>NUCLEOTIDE SEQUENCE</scope>
</reference>
<dbReference type="SUPFAM" id="SSF52540">
    <property type="entry name" value="P-loop containing nucleoside triphosphate hydrolases"/>
    <property type="match status" value="1"/>
</dbReference>
<sequence>MMKLKHPSCLLCVGASQSGKTTLIRQMIAHKAYDYEFKNIIWCYKAFQEWFMKEKGIKFVEGLPEKFESECLYIFDDFLHSLDEKVSQLFTITAHHSRISVILILQNLFPRNKVMRDISLNAQYIILFKNNRDVGQIQCFARQLYGNKAASFMDAYKKSTQGYFNYLLVDLHPRTDEKYRLRESVFPDTDGIHWIYVPIK</sequence>
<dbReference type="AlphaFoldDB" id="A0A8T0F3Q2"/>
<dbReference type="Proteomes" id="UP000807504">
    <property type="component" value="Unassembled WGS sequence"/>
</dbReference>
<proteinExistence type="predicted"/>
<dbReference type="InterPro" id="IPR027417">
    <property type="entry name" value="P-loop_NTPase"/>
</dbReference>
<organism evidence="1 2">
    <name type="scientific">Argiope bruennichi</name>
    <name type="common">Wasp spider</name>
    <name type="synonym">Aranea bruennichi</name>
    <dbReference type="NCBI Taxonomy" id="94029"/>
    <lineage>
        <taxon>Eukaryota</taxon>
        <taxon>Metazoa</taxon>
        <taxon>Ecdysozoa</taxon>
        <taxon>Arthropoda</taxon>
        <taxon>Chelicerata</taxon>
        <taxon>Arachnida</taxon>
        <taxon>Araneae</taxon>
        <taxon>Araneomorphae</taxon>
        <taxon>Entelegynae</taxon>
        <taxon>Araneoidea</taxon>
        <taxon>Araneidae</taxon>
        <taxon>Argiope</taxon>
    </lineage>
</organism>
<evidence type="ECO:0000313" key="1">
    <source>
        <dbReference type="EMBL" id="KAF8785816.1"/>
    </source>
</evidence>
<dbReference type="EMBL" id="JABXBU010000030">
    <property type="protein sequence ID" value="KAF8785816.1"/>
    <property type="molecule type" value="Genomic_DNA"/>
</dbReference>